<organism evidence="1 2">
    <name type="scientific">Aureobasidium melanogenum</name>
    <name type="common">Aureobasidium pullulans var. melanogenum</name>
    <dbReference type="NCBI Taxonomy" id="46634"/>
    <lineage>
        <taxon>Eukaryota</taxon>
        <taxon>Fungi</taxon>
        <taxon>Dikarya</taxon>
        <taxon>Ascomycota</taxon>
        <taxon>Pezizomycotina</taxon>
        <taxon>Dothideomycetes</taxon>
        <taxon>Dothideomycetidae</taxon>
        <taxon>Dothideales</taxon>
        <taxon>Saccotheciaceae</taxon>
        <taxon>Aureobasidium</taxon>
    </lineage>
</organism>
<comment type="caution">
    <text evidence="1">The sequence shown here is derived from an EMBL/GenBank/DDBJ whole genome shotgun (WGS) entry which is preliminary data.</text>
</comment>
<dbReference type="EMBL" id="JAHFXS010000181">
    <property type="protein sequence ID" value="KAG9988005.1"/>
    <property type="molecule type" value="Genomic_DNA"/>
</dbReference>
<accession>A0A9P8K060</accession>
<reference evidence="1" key="1">
    <citation type="journal article" date="2021" name="J Fungi (Basel)">
        <title>Virulence traits and population genomics of the black yeast Aureobasidium melanogenum.</title>
        <authorList>
            <person name="Cernosa A."/>
            <person name="Sun X."/>
            <person name="Gostincar C."/>
            <person name="Fang C."/>
            <person name="Gunde-Cimerman N."/>
            <person name="Song Z."/>
        </authorList>
    </citation>
    <scope>NUCLEOTIDE SEQUENCE</scope>
    <source>
        <strain evidence="1">EXF-9298</strain>
    </source>
</reference>
<dbReference type="Proteomes" id="UP000729357">
    <property type="component" value="Unassembled WGS sequence"/>
</dbReference>
<gene>
    <name evidence="1" type="ORF">KCU98_g2935</name>
</gene>
<name>A0A9P8K060_AURME</name>
<protein>
    <submittedName>
        <fullName evidence="1">Uncharacterized protein</fullName>
    </submittedName>
</protein>
<evidence type="ECO:0000313" key="2">
    <source>
        <dbReference type="Proteomes" id="UP000729357"/>
    </source>
</evidence>
<keyword evidence="2" id="KW-1185">Reference proteome</keyword>
<evidence type="ECO:0000313" key="1">
    <source>
        <dbReference type="EMBL" id="KAG9988005.1"/>
    </source>
</evidence>
<feature type="non-terminal residue" evidence="1">
    <location>
        <position position="449"/>
    </location>
</feature>
<reference evidence="1" key="2">
    <citation type="submission" date="2021-08" db="EMBL/GenBank/DDBJ databases">
        <authorList>
            <person name="Gostincar C."/>
            <person name="Sun X."/>
            <person name="Song Z."/>
            <person name="Gunde-Cimerman N."/>
        </authorList>
    </citation>
    <scope>NUCLEOTIDE SEQUENCE</scope>
    <source>
        <strain evidence="1">EXF-9298</strain>
    </source>
</reference>
<dbReference type="AlphaFoldDB" id="A0A9P8K060"/>
<proteinExistence type="predicted"/>
<sequence length="449" mass="49853">MSTQVPDATDAAPATVLDREVFEQELKRADALVSAEPHIDRYSPDVFLQVRINIPSTIVLASTSYLSSERHSGTHFHSTNDRLAEASVITIVPIDHILGVAEDNVVGDLQMTYLLTRASRRVNEGPLSIEQFKDDMKRAWSAVRDGKGPPRIMGPTLPRVLFTVKLVNENLLPDDDGKPSKFNWKDMNFNRLFQYPHTATPKIVRERACEEGAEVTFVVEKHFWPYIEAISETYRFAGYVNKHEYRAIFPSQTCQYGLTGSDRELTKTDDKDFRREDWLTIIYIKDALPVQDNSSSPLSFLSQSNSSNQEQSQLNTSNMKATTILTTLATVLGANIDGVAATCLGSGDVFQDKGNARWHVGRACRGYDGNQGAFQGTFAPGEAKYACVQGTNTQKYEITVQNLNTGAAFDLGDGDCVLRLENEINGCDRGGESTVSGWRFRVDLNNGIC</sequence>